<dbReference type="RefSeq" id="WP_218133330.1">
    <property type="nucleotide sequence ID" value="NZ_FNMZ01000001.1"/>
</dbReference>
<dbReference type="AlphaFoldDB" id="A0A1H2TE37"/>
<name>A0A1H2TE37_9RHOB</name>
<dbReference type="InterPro" id="IPR028098">
    <property type="entry name" value="Glyco_trans_4-like_N"/>
</dbReference>
<sequence>MTIAAAFAIPGALDTPTGGYEYDRKLLEAAPAVGLALSHLPLSGGFPRPTRAEAEAAIAAMAAAPGPVLVDGLALGALPAEAIPEALGARLIALCHHPLGLETGLSAEASARMLAAEAAALARCAGVVTTSRTTAETLRTRLGVPAARIAVAPPGLTPAPRAPRRRDPAPMILGVGTISARKDWGTLVAALSRLADRDWTCAIAGDDARDPDAAQALRAAIETAGLAPRIRLTGALGRAALDALYLDADLFCLPSRYEGYGMVIVEAMMRGLPVVACNAGAVPEAAGGAARLVPPGDPEAMAKALAVVLDDAEEADRMAAASRAHALSLPGWEDAARIVAGQLAGLRAEPLRDMREHSA</sequence>
<keyword evidence="1 4" id="KW-0808">Transferase</keyword>
<evidence type="ECO:0000256" key="1">
    <source>
        <dbReference type="ARBA" id="ARBA00022679"/>
    </source>
</evidence>
<proteinExistence type="predicted"/>
<protein>
    <submittedName>
        <fullName evidence="4">Glycosyltransferase involved in cell wall bisynthesis</fullName>
    </submittedName>
</protein>
<dbReference type="InterPro" id="IPR001296">
    <property type="entry name" value="Glyco_trans_1"/>
</dbReference>
<feature type="domain" description="Glycosyltransferase subfamily 4-like N-terminal" evidence="3">
    <location>
        <begin position="79"/>
        <end position="156"/>
    </location>
</feature>
<dbReference type="Pfam" id="PF13439">
    <property type="entry name" value="Glyco_transf_4"/>
    <property type="match status" value="1"/>
</dbReference>
<reference evidence="4 5" key="1">
    <citation type="submission" date="2016-10" db="EMBL/GenBank/DDBJ databases">
        <authorList>
            <person name="de Groot N.N."/>
        </authorList>
    </citation>
    <scope>NUCLEOTIDE SEQUENCE [LARGE SCALE GENOMIC DNA]</scope>
    <source>
        <strain evidence="4 5">DSM 17890</strain>
    </source>
</reference>
<dbReference type="GO" id="GO:0016757">
    <property type="term" value="F:glycosyltransferase activity"/>
    <property type="evidence" value="ECO:0007669"/>
    <property type="project" value="InterPro"/>
</dbReference>
<dbReference type="CDD" id="cd03801">
    <property type="entry name" value="GT4_PimA-like"/>
    <property type="match status" value="1"/>
</dbReference>
<dbReference type="Pfam" id="PF00534">
    <property type="entry name" value="Glycos_transf_1"/>
    <property type="match status" value="1"/>
</dbReference>
<keyword evidence="5" id="KW-1185">Reference proteome</keyword>
<evidence type="ECO:0000259" key="3">
    <source>
        <dbReference type="Pfam" id="PF13439"/>
    </source>
</evidence>
<dbReference type="Gene3D" id="3.40.50.2000">
    <property type="entry name" value="Glycogen Phosphorylase B"/>
    <property type="match status" value="2"/>
</dbReference>
<evidence type="ECO:0000259" key="2">
    <source>
        <dbReference type="Pfam" id="PF00534"/>
    </source>
</evidence>
<dbReference type="SUPFAM" id="SSF53756">
    <property type="entry name" value="UDP-Glycosyltransferase/glycogen phosphorylase"/>
    <property type="match status" value="1"/>
</dbReference>
<dbReference type="STRING" id="356660.SAMN05444336_101966"/>
<dbReference type="Proteomes" id="UP000199118">
    <property type="component" value="Unassembled WGS sequence"/>
</dbReference>
<gene>
    <name evidence="4" type="ORF">SAMN05444336_101966</name>
</gene>
<feature type="domain" description="Glycosyl transferase family 1" evidence="2">
    <location>
        <begin position="164"/>
        <end position="323"/>
    </location>
</feature>
<dbReference type="PANTHER" id="PTHR46401">
    <property type="entry name" value="GLYCOSYLTRANSFERASE WBBK-RELATED"/>
    <property type="match status" value="1"/>
</dbReference>
<accession>A0A1H2TE37</accession>
<dbReference type="PANTHER" id="PTHR46401:SF2">
    <property type="entry name" value="GLYCOSYLTRANSFERASE WBBK-RELATED"/>
    <property type="match status" value="1"/>
</dbReference>
<dbReference type="GO" id="GO:0009103">
    <property type="term" value="P:lipopolysaccharide biosynthetic process"/>
    <property type="evidence" value="ECO:0007669"/>
    <property type="project" value="TreeGrafter"/>
</dbReference>
<dbReference type="EMBL" id="FNMZ01000001">
    <property type="protein sequence ID" value="SDW42142.1"/>
    <property type="molecule type" value="Genomic_DNA"/>
</dbReference>
<evidence type="ECO:0000313" key="4">
    <source>
        <dbReference type="EMBL" id="SDW42142.1"/>
    </source>
</evidence>
<organism evidence="4 5">
    <name type="scientific">Albimonas donghaensis</name>
    <dbReference type="NCBI Taxonomy" id="356660"/>
    <lineage>
        <taxon>Bacteria</taxon>
        <taxon>Pseudomonadati</taxon>
        <taxon>Pseudomonadota</taxon>
        <taxon>Alphaproteobacteria</taxon>
        <taxon>Rhodobacterales</taxon>
        <taxon>Paracoccaceae</taxon>
        <taxon>Albimonas</taxon>
    </lineage>
</organism>
<evidence type="ECO:0000313" key="5">
    <source>
        <dbReference type="Proteomes" id="UP000199118"/>
    </source>
</evidence>